<evidence type="ECO:0000313" key="4">
    <source>
        <dbReference type="Proteomes" id="UP000219621"/>
    </source>
</evidence>
<accession>A0A286GY30</accession>
<evidence type="ECO:0000313" key="3">
    <source>
        <dbReference type="EMBL" id="SOE00418.1"/>
    </source>
</evidence>
<protein>
    <submittedName>
        <fullName evidence="3">Looped-hinge helix DNA binding domain-containing protein, AbrB family</fullName>
    </submittedName>
</protein>
<dbReference type="Gene3D" id="2.10.260.10">
    <property type="match status" value="1"/>
</dbReference>
<evidence type="ECO:0000256" key="1">
    <source>
        <dbReference type="PROSITE-ProRule" id="PRU01076"/>
    </source>
</evidence>
<organism evidence="3 4">
    <name type="scientific">Caenispirillum bisanense</name>
    <dbReference type="NCBI Taxonomy" id="414052"/>
    <lineage>
        <taxon>Bacteria</taxon>
        <taxon>Pseudomonadati</taxon>
        <taxon>Pseudomonadota</taxon>
        <taxon>Alphaproteobacteria</taxon>
        <taxon>Rhodospirillales</taxon>
        <taxon>Novispirillaceae</taxon>
        <taxon>Caenispirillum</taxon>
    </lineage>
</organism>
<sequence>MSQHVTMAKNGRMVVPAQIRARLGMQEGGAFLVDVEDGQVVMRPYRAVLEEVWAEMRRYVPEGEDLAGELVAERRRAAADE</sequence>
<dbReference type="Pfam" id="PF04014">
    <property type="entry name" value="MazE_antitoxin"/>
    <property type="match status" value="1"/>
</dbReference>
<dbReference type="NCBIfam" id="TIGR01439">
    <property type="entry name" value="lp_hng_hel_AbrB"/>
    <property type="match status" value="1"/>
</dbReference>
<dbReference type="PROSITE" id="PS51740">
    <property type="entry name" value="SPOVT_ABRB"/>
    <property type="match status" value="1"/>
</dbReference>
<dbReference type="InterPro" id="IPR007159">
    <property type="entry name" value="SpoVT-AbrB_dom"/>
</dbReference>
<keyword evidence="1" id="KW-0238">DNA-binding</keyword>
<evidence type="ECO:0000259" key="2">
    <source>
        <dbReference type="PROSITE" id="PS51740"/>
    </source>
</evidence>
<dbReference type="RefSeq" id="WP_097281200.1">
    <property type="nucleotide sequence ID" value="NZ_OCNJ01000012.1"/>
</dbReference>
<dbReference type="SUPFAM" id="SSF89447">
    <property type="entry name" value="AbrB/MazE/MraZ-like"/>
    <property type="match status" value="1"/>
</dbReference>
<gene>
    <name evidence="3" type="ORF">SAMN05421508_11284</name>
</gene>
<proteinExistence type="predicted"/>
<dbReference type="EMBL" id="OCNJ01000012">
    <property type="protein sequence ID" value="SOE00418.1"/>
    <property type="molecule type" value="Genomic_DNA"/>
</dbReference>
<name>A0A286GY30_9PROT</name>
<dbReference type="AlphaFoldDB" id="A0A286GY30"/>
<feature type="domain" description="SpoVT-AbrB" evidence="2">
    <location>
        <begin position="2"/>
        <end position="47"/>
    </location>
</feature>
<keyword evidence="4" id="KW-1185">Reference proteome</keyword>
<dbReference type="GO" id="GO:0003677">
    <property type="term" value="F:DNA binding"/>
    <property type="evidence" value="ECO:0007669"/>
    <property type="project" value="UniProtKB-UniRule"/>
</dbReference>
<dbReference type="InterPro" id="IPR037914">
    <property type="entry name" value="SpoVT-AbrB_sf"/>
</dbReference>
<dbReference type="SMART" id="SM00966">
    <property type="entry name" value="SpoVT_AbrB"/>
    <property type="match status" value="1"/>
</dbReference>
<dbReference type="Proteomes" id="UP000219621">
    <property type="component" value="Unassembled WGS sequence"/>
</dbReference>
<reference evidence="3 4" key="1">
    <citation type="submission" date="2017-09" db="EMBL/GenBank/DDBJ databases">
        <authorList>
            <person name="Ehlers B."/>
            <person name="Leendertz F.H."/>
        </authorList>
    </citation>
    <scope>NUCLEOTIDE SEQUENCE [LARGE SCALE GENOMIC DNA]</scope>
    <source>
        <strain evidence="3 4">USBA 140</strain>
    </source>
</reference>
<dbReference type="OrthoDB" id="9811597at2"/>